<evidence type="ECO:0008006" key="3">
    <source>
        <dbReference type="Google" id="ProtNLM"/>
    </source>
</evidence>
<protein>
    <recommendedName>
        <fullName evidence="3">Flagellar protein FliL</fullName>
    </recommendedName>
</protein>
<dbReference type="STRING" id="1867952.MTBPR1_10375"/>
<reference evidence="1 2" key="1">
    <citation type="submission" date="2016-07" db="EMBL/GenBank/DDBJ databases">
        <authorList>
            <person name="Lefevre C.T."/>
        </authorList>
    </citation>
    <scope>NUCLEOTIDE SEQUENCE [LARGE SCALE GENOMIC DNA]</scope>
    <source>
        <strain evidence="1">PR1</strain>
    </source>
</reference>
<dbReference type="OrthoDB" id="8450289at2"/>
<evidence type="ECO:0000313" key="1">
    <source>
        <dbReference type="EMBL" id="SCA55128.1"/>
    </source>
</evidence>
<name>A0A1C3RCZ8_9PROT</name>
<evidence type="ECO:0000313" key="2">
    <source>
        <dbReference type="Proteomes" id="UP000231658"/>
    </source>
</evidence>
<sequence length="153" mass="17109">MKKAILFLVLLLVVAGAAVGVLYFLKLGPFEGPPPEKTAEELELEKETTTTTIAIKPFTIPMFQGERVAGGIKVQFDLEVALGQEELINAQMIRLEDAYLRDLYVFMPRLLRNKESLDIAALKKRLKRITKKVLGEDATHVEDILIQSVADTK</sequence>
<gene>
    <name evidence="1" type="ORF">MTBPR1_10375</name>
</gene>
<accession>A0A1C3RCZ8</accession>
<dbReference type="EMBL" id="FLYE01000001">
    <property type="protein sequence ID" value="SCA55128.1"/>
    <property type="molecule type" value="Genomic_DNA"/>
</dbReference>
<proteinExistence type="predicted"/>
<keyword evidence="2" id="KW-1185">Reference proteome</keyword>
<dbReference type="AlphaFoldDB" id="A0A1C3RCZ8"/>
<dbReference type="RefSeq" id="WP_069185837.1">
    <property type="nucleotide sequence ID" value="NZ_FLYE01000001.1"/>
</dbReference>
<dbReference type="Proteomes" id="UP000231658">
    <property type="component" value="Unassembled WGS sequence"/>
</dbReference>
<organism evidence="1 2">
    <name type="scientific">Candidatus Terasakiella magnetica</name>
    <dbReference type="NCBI Taxonomy" id="1867952"/>
    <lineage>
        <taxon>Bacteria</taxon>
        <taxon>Pseudomonadati</taxon>
        <taxon>Pseudomonadota</taxon>
        <taxon>Alphaproteobacteria</taxon>
        <taxon>Rhodospirillales</taxon>
        <taxon>Terasakiellaceae</taxon>
        <taxon>Terasakiella</taxon>
    </lineage>
</organism>